<accession>A0A1F7WC72</accession>
<keyword evidence="4" id="KW-0285">Flavoprotein</keyword>
<comment type="caution">
    <text evidence="9">The sequence shown here is derived from an EMBL/GenBank/DDBJ whole genome shotgun (WGS) entry which is preliminary data.</text>
</comment>
<proteinExistence type="predicted"/>
<evidence type="ECO:0000313" key="9">
    <source>
        <dbReference type="EMBL" id="OGM00416.1"/>
    </source>
</evidence>
<dbReference type="STRING" id="1802424.A2480_04150"/>
<evidence type="ECO:0000259" key="8">
    <source>
        <dbReference type="Pfam" id="PF01180"/>
    </source>
</evidence>
<dbReference type="PANTHER" id="PTHR48109:SF4">
    <property type="entry name" value="DIHYDROOROTATE DEHYDROGENASE (QUINONE), MITOCHONDRIAL"/>
    <property type="match status" value="1"/>
</dbReference>
<comment type="pathway">
    <text evidence="3">Pyrimidine metabolism; UMP biosynthesis via de novo pathway.</text>
</comment>
<reference evidence="9 10" key="1">
    <citation type="journal article" date="2016" name="Nat. Commun.">
        <title>Thousands of microbial genomes shed light on interconnected biogeochemical processes in an aquifer system.</title>
        <authorList>
            <person name="Anantharaman K."/>
            <person name="Brown C.T."/>
            <person name="Hug L.A."/>
            <person name="Sharon I."/>
            <person name="Castelle C.J."/>
            <person name="Probst A.J."/>
            <person name="Thomas B.C."/>
            <person name="Singh A."/>
            <person name="Wilkins M.J."/>
            <person name="Karaoz U."/>
            <person name="Brodie E.L."/>
            <person name="Williams K.H."/>
            <person name="Hubbard S.S."/>
            <person name="Banfield J.F."/>
        </authorList>
    </citation>
    <scope>NUCLEOTIDE SEQUENCE [LARGE SCALE GENOMIC DNA]</scope>
</reference>
<evidence type="ECO:0000256" key="7">
    <source>
        <dbReference type="ARBA" id="ARBA00023002"/>
    </source>
</evidence>
<gene>
    <name evidence="9" type="ORF">A2480_04150</name>
</gene>
<name>A0A1F7WC72_9BACT</name>
<protein>
    <recommendedName>
        <fullName evidence="8">Dihydroorotate dehydrogenase catalytic domain-containing protein</fullName>
    </recommendedName>
</protein>
<dbReference type="Pfam" id="PF01180">
    <property type="entry name" value="DHO_dh"/>
    <property type="match status" value="1"/>
</dbReference>
<dbReference type="GO" id="GO:0004152">
    <property type="term" value="F:dihydroorotate dehydrogenase activity"/>
    <property type="evidence" value="ECO:0007669"/>
    <property type="project" value="InterPro"/>
</dbReference>
<dbReference type="GO" id="GO:0044205">
    <property type="term" value="P:'de novo' UMP biosynthetic process"/>
    <property type="evidence" value="ECO:0007669"/>
    <property type="project" value="UniProtKB-UniPathway"/>
</dbReference>
<dbReference type="SUPFAM" id="SSF51395">
    <property type="entry name" value="FMN-linked oxidoreductases"/>
    <property type="match status" value="1"/>
</dbReference>
<dbReference type="UniPathway" id="UPA00070"/>
<dbReference type="Gene3D" id="3.20.20.70">
    <property type="entry name" value="Aldolase class I"/>
    <property type="match status" value="1"/>
</dbReference>
<feature type="domain" description="Dihydroorotate dehydrogenase catalytic" evidence="8">
    <location>
        <begin position="75"/>
        <end position="303"/>
    </location>
</feature>
<evidence type="ECO:0000256" key="6">
    <source>
        <dbReference type="ARBA" id="ARBA00022975"/>
    </source>
</evidence>
<dbReference type="InterPro" id="IPR012135">
    <property type="entry name" value="Dihydroorotate_DH_1_2"/>
</dbReference>
<keyword evidence="5" id="KW-0288">FMN</keyword>
<dbReference type="InterPro" id="IPR050074">
    <property type="entry name" value="DHO_dehydrogenase"/>
</dbReference>
<dbReference type="InterPro" id="IPR005720">
    <property type="entry name" value="Dihydroorotate_DH_cat"/>
</dbReference>
<dbReference type="GO" id="GO:0006207">
    <property type="term" value="P:'de novo' pyrimidine nucleobase biosynthetic process"/>
    <property type="evidence" value="ECO:0007669"/>
    <property type="project" value="TreeGrafter"/>
</dbReference>
<comment type="function">
    <text evidence="2">Catalyzes the conversion of dihydroorotate to orotate with quinone as electron acceptor.</text>
</comment>
<evidence type="ECO:0000313" key="10">
    <source>
        <dbReference type="Proteomes" id="UP000176988"/>
    </source>
</evidence>
<keyword evidence="7" id="KW-0560">Oxidoreductase</keyword>
<evidence type="ECO:0000256" key="4">
    <source>
        <dbReference type="ARBA" id="ARBA00022630"/>
    </source>
</evidence>
<sequence>MKLMDIDFGRVHVASGATGFFGEGYWFHEYLRRYGLDFSDATLVSKTVTLNPRAGFMPYGPDKLTLAERFPHCVTIRWWSGCVLNAVSLGNPGIRQLLAYNRWQKMRQPFFISVATVYSDWHERKVELELFCRLLNKERPFTTSFGLQLNLSCPNSGLGEIGMVSQVSELLEIARRELPDVPLMVKFSVVTPAETAVNVALHSACDAICVSNAVPWGQCSDQIDWSRLFGTYESPLKTFGGGGLSGAPLRPLVVNWLAKAKALGLSKPICAGGGILKTEDAWSLFKLGADAVSLGSIAILRPWRVRGIIKSCQNRWS</sequence>
<dbReference type="InterPro" id="IPR013785">
    <property type="entry name" value="Aldolase_TIM"/>
</dbReference>
<dbReference type="EMBL" id="MGFG01000032">
    <property type="protein sequence ID" value="OGM00416.1"/>
    <property type="molecule type" value="Genomic_DNA"/>
</dbReference>
<dbReference type="Proteomes" id="UP000176988">
    <property type="component" value="Unassembled WGS sequence"/>
</dbReference>
<evidence type="ECO:0000256" key="5">
    <source>
        <dbReference type="ARBA" id="ARBA00022643"/>
    </source>
</evidence>
<organism evidence="9 10">
    <name type="scientific">Candidatus Uhrbacteria bacterium RIFOXYC2_FULL_47_19</name>
    <dbReference type="NCBI Taxonomy" id="1802424"/>
    <lineage>
        <taxon>Bacteria</taxon>
        <taxon>Candidatus Uhriibacteriota</taxon>
    </lineage>
</organism>
<dbReference type="GO" id="GO:0005737">
    <property type="term" value="C:cytoplasm"/>
    <property type="evidence" value="ECO:0007669"/>
    <property type="project" value="InterPro"/>
</dbReference>
<dbReference type="PANTHER" id="PTHR48109">
    <property type="entry name" value="DIHYDROOROTATE DEHYDROGENASE (QUINONE), MITOCHONDRIAL-RELATED"/>
    <property type="match status" value="1"/>
</dbReference>
<keyword evidence="6" id="KW-0665">Pyrimidine biosynthesis</keyword>
<evidence type="ECO:0000256" key="1">
    <source>
        <dbReference type="ARBA" id="ARBA00001917"/>
    </source>
</evidence>
<evidence type="ECO:0000256" key="3">
    <source>
        <dbReference type="ARBA" id="ARBA00004725"/>
    </source>
</evidence>
<comment type="cofactor">
    <cofactor evidence="1">
        <name>FMN</name>
        <dbReference type="ChEBI" id="CHEBI:58210"/>
    </cofactor>
</comment>
<evidence type="ECO:0000256" key="2">
    <source>
        <dbReference type="ARBA" id="ARBA00003125"/>
    </source>
</evidence>
<dbReference type="AlphaFoldDB" id="A0A1F7WC72"/>
<dbReference type="PIRSF" id="PIRSF000164">
    <property type="entry name" value="DHO_oxidase"/>
    <property type="match status" value="1"/>
</dbReference>